<feature type="chain" id="PRO_5041410340" description="DUF5106 domain-containing protein" evidence="1">
    <location>
        <begin position="31"/>
        <end position="249"/>
    </location>
</feature>
<dbReference type="AlphaFoldDB" id="A0AA37HZN8"/>
<name>A0AA37HZN8_SEGBR</name>
<feature type="signal peptide" evidence="1">
    <location>
        <begin position="1"/>
        <end position="30"/>
    </location>
</feature>
<reference evidence="2" key="1">
    <citation type="submission" date="2021-08" db="EMBL/GenBank/DDBJ databases">
        <title>Prevotella lacticifex sp. nov., isolated from rumen of cow.</title>
        <authorList>
            <person name="Shinkai T."/>
            <person name="Ikeyama N."/>
            <person name="Kumagai M."/>
            <person name="Ohmori H."/>
            <person name="Sakamoto M."/>
            <person name="Ohkuma M."/>
            <person name="Mitsumori M."/>
        </authorList>
    </citation>
    <scope>NUCLEOTIDE SEQUENCE</scope>
    <source>
        <strain evidence="2">DSM 11371</strain>
    </source>
</reference>
<accession>A0AA37HZN8</accession>
<sequence length="249" mass="29523">MNISTGIMKKKSVLLFLLFTLLTISNKIQAQDLESIDLIKYCQHFHFSDKNIAQSAEQEQYLADFFFLLQHVEDDDYKQHAINNLFQEASPYPEAIDFILDESHRYLTDCESPVYNPKLWEFFRRDTRGHVVLDFQYTDEEGRDSTLYTTPLQGDITLFFYNPECEHCMQTIAEYKIREDDSCITDGETIWAIHVGENDILWHNTLPLLPKSWKKIKDRSHLMTRRWYDLEKLPHIVKITANYQVKQAQ</sequence>
<protein>
    <recommendedName>
        <fullName evidence="4">DUF5106 domain-containing protein</fullName>
    </recommendedName>
</protein>
<organism evidence="2 3">
    <name type="scientific">Segatella bryantii</name>
    <name type="common">Prevotella bryantii</name>
    <dbReference type="NCBI Taxonomy" id="77095"/>
    <lineage>
        <taxon>Bacteria</taxon>
        <taxon>Pseudomonadati</taxon>
        <taxon>Bacteroidota</taxon>
        <taxon>Bacteroidia</taxon>
        <taxon>Bacteroidales</taxon>
        <taxon>Prevotellaceae</taxon>
        <taxon>Segatella</taxon>
    </lineage>
</organism>
<dbReference type="Proteomes" id="UP000887043">
    <property type="component" value="Unassembled WGS sequence"/>
</dbReference>
<keyword evidence="1" id="KW-0732">Signal</keyword>
<evidence type="ECO:0000313" key="3">
    <source>
        <dbReference type="Proteomes" id="UP000887043"/>
    </source>
</evidence>
<evidence type="ECO:0000256" key="1">
    <source>
        <dbReference type="SAM" id="SignalP"/>
    </source>
</evidence>
<comment type="caution">
    <text evidence="2">The sequence shown here is derived from an EMBL/GenBank/DDBJ whole genome shotgun (WGS) entry which is preliminary data.</text>
</comment>
<evidence type="ECO:0000313" key="2">
    <source>
        <dbReference type="EMBL" id="GJG29024.1"/>
    </source>
</evidence>
<dbReference type="Gene3D" id="3.40.30.10">
    <property type="entry name" value="Glutaredoxin"/>
    <property type="match status" value="1"/>
</dbReference>
<dbReference type="EMBL" id="BPTR01000001">
    <property type="protein sequence ID" value="GJG29024.1"/>
    <property type="molecule type" value="Genomic_DNA"/>
</dbReference>
<evidence type="ECO:0008006" key="4">
    <source>
        <dbReference type="Google" id="ProtNLM"/>
    </source>
</evidence>
<proteinExistence type="predicted"/>
<gene>
    <name evidence="2" type="ORF">PRRU23_27240</name>
</gene>